<feature type="compositionally biased region" description="Gly residues" evidence="3">
    <location>
        <begin position="321"/>
        <end position="338"/>
    </location>
</feature>
<feature type="compositionally biased region" description="Basic and acidic residues" evidence="3">
    <location>
        <begin position="442"/>
        <end position="470"/>
    </location>
</feature>
<feature type="region of interest" description="Disordered" evidence="3">
    <location>
        <begin position="1"/>
        <end position="23"/>
    </location>
</feature>
<feature type="compositionally biased region" description="Low complexity" evidence="3">
    <location>
        <begin position="353"/>
        <end position="365"/>
    </location>
</feature>
<feature type="region of interest" description="Disordered" evidence="3">
    <location>
        <begin position="64"/>
        <end position="91"/>
    </location>
</feature>
<name>A0A9D4WYG9_PEA</name>
<evidence type="ECO:0000259" key="4">
    <source>
        <dbReference type="PROSITE" id="PS50102"/>
    </source>
</evidence>
<evidence type="ECO:0000256" key="1">
    <source>
        <dbReference type="ARBA" id="ARBA00006265"/>
    </source>
</evidence>
<dbReference type="SUPFAM" id="SSF54928">
    <property type="entry name" value="RNA-binding domain, RBD"/>
    <property type="match status" value="1"/>
</dbReference>
<feature type="compositionally biased region" description="Basic and acidic residues" evidence="3">
    <location>
        <begin position="478"/>
        <end position="552"/>
    </location>
</feature>
<dbReference type="GO" id="GO:0005634">
    <property type="term" value="C:nucleus"/>
    <property type="evidence" value="ECO:0007669"/>
    <property type="project" value="UniProtKB-SubCell"/>
</dbReference>
<evidence type="ECO:0000256" key="2">
    <source>
        <dbReference type="PROSITE-ProRule" id="PRU00176"/>
    </source>
</evidence>
<dbReference type="InterPro" id="IPR012677">
    <property type="entry name" value="Nucleotide-bd_a/b_plait_sf"/>
</dbReference>
<proteinExistence type="inferred from homology"/>
<dbReference type="Proteomes" id="UP001058974">
    <property type="component" value="Chromosome 5"/>
</dbReference>
<dbReference type="GO" id="GO:0006397">
    <property type="term" value="P:mRNA processing"/>
    <property type="evidence" value="ECO:0007669"/>
    <property type="project" value="UniProtKB-KW"/>
</dbReference>
<gene>
    <name evidence="5" type="ORF">KIW84_054737</name>
</gene>
<dbReference type="Gramene" id="Psat5g168960.1">
    <property type="protein sequence ID" value="Psat5g168960.1.cds1"/>
    <property type="gene ID" value="Psat5g168960"/>
</dbReference>
<dbReference type="InterPro" id="IPR034772">
    <property type="entry name" value="CPSF6/7"/>
</dbReference>
<dbReference type="InterPro" id="IPR000504">
    <property type="entry name" value="RRM_dom"/>
</dbReference>
<dbReference type="InterPro" id="IPR035979">
    <property type="entry name" value="RBD_domain_sf"/>
</dbReference>
<keyword evidence="2" id="KW-0694">RNA-binding</keyword>
<feature type="compositionally biased region" description="Basic and acidic residues" evidence="3">
    <location>
        <begin position="309"/>
        <end position="320"/>
    </location>
</feature>
<dbReference type="Gramene" id="Psat05G0473700-T1">
    <property type="protein sequence ID" value="KAI5409030.1"/>
    <property type="gene ID" value="KIW84_054737"/>
</dbReference>
<dbReference type="GO" id="GO:0003723">
    <property type="term" value="F:RNA binding"/>
    <property type="evidence" value="ECO:0007669"/>
    <property type="project" value="UniProtKB-UniRule"/>
</dbReference>
<sequence>MDKGKGGNGETSDPVDHSNRNNVTPAIADGAFLAEEDEDYNELYGGIYIGDIYIGPGSLQPLPINKDSGVKNNEVERKKPPPPPQQPQPLLSVQNAGRVSLPGTSGIGQKQPFVVGESTWFFLGGLHWWTKDADVEYELCKYGEVREVRYFCDKASGKFRGYCQVEFYDPLAAASCQKGLIGHEFNGRPCIVSSTLTRTISTNQHDRDKQGKKKPDEVEATKRGDGNGGRGGIKEGGDVDNQGKKKPDEVEATKRGDGNGGRGGSKEGGYVDNQGKKKPDEVEATKRGDGNGGRGGIKERGDGNGGRGGIKERGDGDNRGYGRGNWGRGNNLGMGNRGHGNPVRNLGGGMGGRSTRMGGPTSRMGGQAGFPGGPKPPFPRILPSYPRVGLRGGPNMGMRPGPDMGRWGGRGKVAETSYGEEAAREHQYNEVGRNRGGSLNAVREKDRGSERDFPRTCERPLEDDRVHAFDRYVPSENDLEHDHEERRNLDDREVSRSRSPRDSYHARSIDHGRDRERGWNRDRHSEDRDRYADHHGFTDHARQHNDEQERGRPSRTSIKSRLSYPSRKYTHNGKRR</sequence>
<feature type="compositionally biased region" description="Low complexity" evidence="3">
    <location>
        <begin position="396"/>
        <end position="405"/>
    </location>
</feature>
<dbReference type="CDD" id="cd12372">
    <property type="entry name" value="RRM_CFIm68_CFIm59"/>
    <property type="match status" value="1"/>
</dbReference>
<feature type="region of interest" description="Disordered" evidence="3">
    <location>
        <begin position="201"/>
        <end position="576"/>
    </location>
</feature>
<evidence type="ECO:0000313" key="6">
    <source>
        <dbReference type="Proteomes" id="UP001058974"/>
    </source>
</evidence>
<dbReference type="PROSITE" id="PS50102">
    <property type="entry name" value="RRM"/>
    <property type="match status" value="1"/>
</dbReference>
<dbReference type="Pfam" id="PF00076">
    <property type="entry name" value="RRM_1"/>
    <property type="match status" value="1"/>
</dbReference>
<evidence type="ECO:0000313" key="5">
    <source>
        <dbReference type="EMBL" id="KAI5409030.1"/>
    </source>
</evidence>
<dbReference type="AlphaFoldDB" id="A0A9D4WYG9"/>
<organism evidence="5 6">
    <name type="scientific">Pisum sativum</name>
    <name type="common">Garden pea</name>
    <name type="synonym">Lathyrus oleraceus</name>
    <dbReference type="NCBI Taxonomy" id="3888"/>
    <lineage>
        <taxon>Eukaryota</taxon>
        <taxon>Viridiplantae</taxon>
        <taxon>Streptophyta</taxon>
        <taxon>Embryophyta</taxon>
        <taxon>Tracheophyta</taxon>
        <taxon>Spermatophyta</taxon>
        <taxon>Magnoliopsida</taxon>
        <taxon>eudicotyledons</taxon>
        <taxon>Gunneridae</taxon>
        <taxon>Pentapetalae</taxon>
        <taxon>rosids</taxon>
        <taxon>fabids</taxon>
        <taxon>Fabales</taxon>
        <taxon>Fabaceae</taxon>
        <taxon>Papilionoideae</taxon>
        <taxon>50 kb inversion clade</taxon>
        <taxon>NPAAA clade</taxon>
        <taxon>Hologalegina</taxon>
        <taxon>IRL clade</taxon>
        <taxon>Fabeae</taxon>
        <taxon>Lathyrus</taxon>
    </lineage>
</organism>
<feature type="domain" description="RRM" evidence="4">
    <location>
        <begin position="119"/>
        <end position="197"/>
    </location>
</feature>
<accession>A0A9D4WYG9</accession>
<dbReference type="PANTHER" id="PTHR23204">
    <property type="entry name" value="CLEAVAGE AND POLYADENYLATION SPECIFIC FACTOR"/>
    <property type="match status" value="1"/>
</dbReference>
<feature type="compositionally biased region" description="Gly residues" evidence="3">
    <location>
        <begin position="258"/>
        <end position="267"/>
    </location>
</feature>
<protein>
    <recommendedName>
        <fullName evidence="4">RRM domain-containing protein</fullName>
    </recommendedName>
</protein>
<feature type="compositionally biased region" description="Basic and acidic residues" evidence="3">
    <location>
        <begin position="274"/>
        <end position="289"/>
    </location>
</feature>
<dbReference type="Gene3D" id="3.30.70.330">
    <property type="match status" value="1"/>
</dbReference>
<comment type="similarity">
    <text evidence="1">Belongs to the RRM CPSF6/7 family.</text>
</comment>
<evidence type="ECO:0000256" key="3">
    <source>
        <dbReference type="SAM" id="MobiDB-lite"/>
    </source>
</evidence>
<comment type="caution">
    <text evidence="5">The sequence shown here is derived from an EMBL/GenBank/DDBJ whole genome shotgun (WGS) entry which is preliminary data.</text>
</comment>
<feature type="compositionally biased region" description="Basic and acidic residues" evidence="3">
    <location>
        <begin position="204"/>
        <end position="225"/>
    </location>
</feature>
<reference evidence="5 6" key="1">
    <citation type="journal article" date="2022" name="Nat. Genet.">
        <title>Improved pea reference genome and pan-genome highlight genomic features and evolutionary characteristics.</title>
        <authorList>
            <person name="Yang T."/>
            <person name="Liu R."/>
            <person name="Luo Y."/>
            <person name="Hu S."/>
            <person name="Wang D."/>
            <person name="Wang C."/>
            <person name="Pandey M.K."/>
            <person name="Ge S."/>
            <person name="Xu Q."/>
            <person name="Li N."/>
            <person name="Li G."/>
            <person name="Huang Y."/>
            <person name="Saxena R.K."/>
            <person name="Ji Y."/>
            <person name="Li M."/>
            <person name="Yan X."/>
            <person name="He Y."/>
            <person name="Liu Y."/>
            <person name="Wang X."/>
            <person name="Xiang C."/>
            <person name="Varshney R.K."/>
            <person name="Ding H."/>
            <person name="Gao S."/>
            <person name="Zong X."/>
        </authorList>
    </citation>
    <scope>NUCLEOTIDE SEQUENCE [LARGE SCALE GENOMIC DNA]</scope>
    <source>
        <strain evidence="5 6">cv. Zhongwan 6</strain>
    </source>
</reference>
<keyword evidence="6" id="KW-1185">Reference proteome</keyword>
<dbReference type="SMART" id="SM00360">
    <property type="entry name" value="RRM"/>
    <property type="match status" value="1"/>
</dbReference>
<feature type="compositionally biased region" description="Basic and acidic residues" evidence="3">
    <location>
        <begin position="232"/>
        <end position="257"/>
    </location>
</feature>
<dbReference type="EMBL" id="JAMSHJ010000005">
    <property type="protein sequence ID" value="KAI5409030.1"/>
    <property type="molecule type" value="Genomic_DNA"/>
</dbReference>
<dbReference type="OrthoDB" id="439808at2759"/>